<keyword evidence="2" id="KW-1185">Reference proteome</keyword>
<comment type="caution">
    <text evidence="1">The sequence shown here is derived from an EMBL/GenBank/DDBJ whole genome shotgun (WGS) entry which is preliminary data.</text>
</comment>
<organism evidence="1 2">
    <name type="scientific">Novosphingobium barchaimii LL02</name>
    <dbReference type="NCBI Taxonomy" id="1114963"/>
    <lineage>
        <taxon>Bacteria</taxon>
        <taxon>Pseudomonadati</taxon>
        <taxon>Pseudomonadota</taxon>
        <taxon>Alphaproteobacteria</taxon>
        <taxon>Sphingomonadales</taxon>
        <taxon>Sphingomonadaceae</taxon>
        <taxon>Novosphingobium</taxon>
    </lineage>
</organism>
<evidence type="ECO:0000313" key="1">
    <source>
        <dbReference type="EMBL" id="KMS59671.1"/>
    </source>
</evidence>
<gene>
    <name evidence="1" type="ORF">V474_10770</name>
</gene>
<accession>A0A0J7Y767</accession>
<dbReference type="RefSeq" id="WP_059150400.1">
    <property type="nucleotide sequence ID" value="NZ_KQ130452.1"/>
</dbReference>
<name>A0A0J7Y767_9SPHN</name>
<dbReference type="PANTHER" id="PTHR12526">
    <property type="entry name" value="GLYCOSYLTRANSFERASE"/>
    <property type="match status" value="1"/>
</dbReference>
<protein>
    <submittedName>
        <fullName evidence="1">Glycosyl transferase family 1</fullName>
    </submittedName>
</protein>
<dbReference type="Pfam" id="PF13692">
    <property type="entry name" value="Glyco_trans_1_4"/>
    <property type="match status" value="1"/>
</dbReference>
<reference evidence="1 2" key="1">
    <citation type="journal article" date="2015" name="G3 (Bethesda)">
        <title>Insights into Ongoing Evolution of the Hexachlorocyclohexane Catabolic Pathway from Comparative Genomics of Ten Sphingomonadaceae Strains.</title>
        <authorList>
            <person name="Pearce S.L."/>
            <person name="Oakeshott J.G."/>
            <person name="Pandey G."/>
        </authorList>
    </citation>
    <scope>NUCLEOTIDE SEQUENCE [LARGE SCALE GENOMIC DNA]</scope>
    <source>
        <strain evidence="1 2">LL02</strain>
    </source>
</reference>
<keyword evidence="1" id="KW-0808">Transferase</keyword>
<dbReference type="NCBIfam" id="TIGR03087">
    <property type="entry name" value="stp1"/>
    <property type="match status" value="1"/>
</dbReference>
<dbReference type="GO" id="GO:0016757">
    <property type="term" value="F:glycosyltransferase activity"/>
    <property type="evidence" value="ECO:0007669"/>
    <property type="project" value="TreeGrafter"/>
</dbReference>
<sequence length="412" mass="44659">MGEILFLSHRIPFPPDRGDKIRSHHILKALARLAPVHVATFADDEQDRAYEADLADLAASYRLVERAKALPVAGVEALASRRPLSLSAFHERKLEAYVRELLAQRPIDVIYVFSGQMAQYVPQGFTGRVIADLVDVDSAKFEAYAAKGRGFRSWMEKREARLLRAEEARIAAAADVTLLISGAEAELLRSRLPDGPARATARVRAMGNGLDAAYFDPAAALPEPRMLAHEGPRIVFTGQMDYAPNIEAATRAIERIMPLVREMCPSASLHIVGRNPSSALAARSGRDGIMVWGRVDDIRPWLAAADMALVPLEIARGVQNKVLEAMAMALPVVLSPGAATGIDALDGKEFAVRESDAAIAQALLDLGRAPALAREMGQAARDWILANASWEAALARLPEYMGVMTESTTDAV</sequence>
<dbReference type="SUPFAM" id="SSF53756">
    <property type="entry name" value="UDP-Glycosyltransferase/glycogen phosphorylase"/>
    <property type="match status" value="1"/>
</dbReference>
<dbReference type="CDD" id="cd03801">
    <property type="entry name" value="GT4_PimA-like"/>
    <property type="match status" value="1"/>
</dbReference>
<dbReference type="Proteomes" id="UP000052268">
    <property type="component" value="Unassembled WGS sequence"/>
</dbReference>
<dbReference type="InterPro" id="IPR017521">
    <property type="entry name" value="Sugar_tfrase_PEP-CTERM_Stp1"/>
</dbReference>
<dbReference type="PANTHER" id="PTHR12526:SF600">
    <property type="entry name" value="GLYCOSYL TRANSFERASE GROUP 1"/>
    <property type="match status" value="1"/>
</dbReference>
<dbReference type="Gene3D" id="3.40.50.2000">
    <property type="entry name" value="Glycogen Phosphorylase B"/>
    <property type="match status" value="2"/>
</dbReference>
<evidence type="ECO:0000313" key="2">
    <source>
        <dbReference type="Proteomes" id="UP000052268"/>
    </source>
</evidence>
<dbReference type="EMBL" id="JACU01000002">
    <property type="protein sequence ID" value="KMS59671.1"/>
    <property type="molecule type" value="Genomic_DNA"/>
</dbReference>
<dbReference type="OrthoDB" id="9807209at2"/>
<proteinExistence type="predicted"/>
<dbReference type="PATRIC" id="fig|1114963.3.peg.1059"/>
<dbReference type="AlphaFoldDB" id="A0A0J7Y767"/>